<evidence type="ECO:0000313" key="3">
    <source>
        <dbReference type="EMBL" id="RDV84580.1"/>
    </source>
</evidence>
<proteinExistence type="predicted"/>
<dbReference type="Proteomes" id="UP000256329">
    <property type="component" value="Unassembled WGS sequence"/>
</dbReference>
<dbReference type="AlphaFoldDB" id="A0A3D8P5G6"/>
<dbReference type="EMBL" id="QSLN01000001">
    <property type="protein sequence ID" value="RDV84580.1"/>
    <property type="molecule type" value="Genomic_DNA"/>
</dbReference>
<feature type="transmembrane region" description="Helical" evidence="2">
    <location>
        <begin position="6"/>
        <end position="29"/>
    </location>
</feature>
<keyword evidence="2" id="KW-1133">Transmembrane helix</keyword>
<name>A0A3D8P5G6_9THEO</name>
<keyword evidence="1" id="KW-0175">Coiled coil</keyword>
<evidence type="ECO:0000313" key="4">
    <source>
        <dbReference type="Proteomes" id="UP000256329"/>
    </source>
</evidence>
<comment type="caution">
    <text evidence="3">The sequence shown here is derived from an EMBL/GenBank/DDBJ whole genome shotgun (WGS) entry which is preliminary data.</text>
</comment>
<protein>
    <submittedName>
        <fullName evidence="3">DUF4446 family protein</fullName>
    </submittedName>
</protein>
<dbReference type="RefSeq" id="WP_134642918.1">
    <property type="nucleotide sequence ID" value="NZ_QSLN01000001.1"/>
</dbReference>
<dbReference type="Pfam" id="PF14584">
    <property type="entry name" value="DUF4446"/>
    <property type="match status" value="1"/>
</dbReference>
<gene>
    <name evidence="3" type="ORF">DXX99_00565</name>
</gene>
<evidence type="ECO:0000256" key="1">
    <source>
        <dbReference type="SAM" id="Coils"/>
    </source>
</evidence>
<keyword evidence="2" id="KW-0812">Transmembrane</keyword>
<reference evidence="3 4" key="1">
    <citation type="submission" date="2018-08" db="EMBL/GenBank/DDBJ databases">
        <title>Form III RuBisCO-mediated autotrophy in Thermodesulfobium bacteria.</title>
        <authorList>
            <person name="Toshchakov S.V."/>
            <person name="Kublanov I.V."/>
            <person name="Frolov E."/>
            <person name="Bonch-Osmolovskaya E.A."/>
            <person name="Tourova T.P."/>
            <person name="Chernych N.A."/>
            <person name="Lebedinsky A.V."/>
        </authorList>
    </citation>
    <scope>NUCLEOTIDE SEQUENCE [LARGE SCALE GENOMIC DNA]</scope>
    <source>
        <strain evidence="3 4">SR</strain>
    </source>
</reference>
<organism evidence="3 4">
    <name type="scientific">Ammonifex thiophilus</name>
    <dbReference type="NCBI Taxonomy" id="444093"/>
    <lineage>
        <taxon>Bacteria</taxon>
        <taxon>Bacillati</taxon>
        <taxon>Bacillota</taxon>
        <taxon>Clostridia</taxon>
        <taxon>Thermoanaerobacterales</taxon>
        <taxon>Thermoanaerobacteraceae</taxon>
        <taxon>Ammonifex</taxon>
    </lineage>
</organism>
<sequence>MEFWLTYGPYLCGVLGFLALLALLVSFLCTRRLQRLLNLQRQLAQQLDDPDFVSRLAALNEDYQETKKLLLELQKRQEELAEELRKCVRTPVLKRYNAFADVGGELSFSAALLDGKGDGFILTGLYGRREARMYAKEVKGGAPQVRLAKEEEEVLAAAKQGG</sequence>
<keyword evidence="4" id="KW-1185">Reference proteome</keyword>
<keyword evidence="2" id="KW-0472">Membrane</keyword>
<evidence type="ECO:0000256" key="2">
    <source>
        <dbReference type="SAM" id="Phobius"/>
    </source>
</evidence>
<dbReference type="InterPro" id="IPR027981">
    <property type="entry name" value="DUF4446"/>
</dbReference>
<accession>A0A3D8P5G6</accession>
<dbReference type="OrthoDB" id="5244042at2"/>
<feature type="coiled-coil region" evidence="1">
    <location>
        <begin position="56"/>
        <end position="90"/>
    </location>
</feature>